<evidence type="ECO:0000313" key="3">
    <source>
        <dbReference type="Proteomes" id="UP000676565"/>
    </source>
</evidence>
<protein>
    <submittedName>
        <fullName evidence="2">ABC transporter permease</fullName>
    </submittedName>
</protein>
<feature type="transmembrane region" description="Helical" evidence="1">
    <location>
        <begin position="252"/>
        <end position="271"/>
    </location>
</feature>
<evidence type="ECO:0000256" key="1">
    <source>
        <dbReference type="SAM" id="Phobius"/>
    </source>
</evidence>
<feature type="transmembrane region" description="Helical" evidence="1">
    <location>
        <begin position="69"/>
        <end position="93"/>
    </location>
</feature>
<feature type="transmembrane region" description="Helical" evidence="1">
    <location>
        <begin position="37"/>
        <end position="57"/>
    </location>
</feature>
<dbReference type="EMBL" id="JAGKQQ010000001">
    <property type="protein sequence ID" value="MBP3958679.1"/>
    <property type="molecule type" value="Genomic_DNA"/>
</dbReference>
<feature type="transmembrane region" description="Helical" evidence="1">
    <location>
        <begin position="189"/>
        <end position="215"/>
    </location>
</feature>
<proteinExistence type="predicted"/>
<name>A0ABS5BY94_9BACT</name>
<evidence type="ECO:0000313" key="2">
    <source>
        <dbReference type="EMBL" id="MBP3958679.1"/>
    </source>
</evidence>
<keyword evidence="1" id="KW-0812">Transmembrane</keyword>
<accession>A0ABS5BY94</accession>
<sequence length="283" mass="30618">MTVAEVRPPRRSLSTEASALVALFDLTVRQHTHGRRLLVLVLLYLVPCALAILLRSLPHPAEAEALEFALVLTLLPHGLAPLTALLYAAGVVSDEVEEQTLTYLLLRSIPRWELYLTKLLATLCVTTLLVTTAVLALYTSIYAGTPQFWSEALPRAGGVIAVSALAQVGYCVLFGFLGLVTRRALIGGIAYIVAIEGVLANLDFVGRSLTVVYYVRTLSLRWLDLPAEQLRRCQDAWGMTELDKLPSSSGCALGLLGFGAVLALVSALLFARSEFRVKTPGSD</sequence>
<organism evidence="2 3">
    <name type="scientific">Gemmata palustris</name>
    <dbReference type="NCBI Taxonomy" id="2822762"/>
    <lineage>
        <taxon>Bacteria</taxon>
        <taxon>Pseudomonadati</taxon>
        <taxon>Planctomycetota</taxon>
        <taxon>Planctomycetia</taxon>
        <taxon>Gemmatales</taxon>
        <taxon>Gemmataceae</taxon>
        <taxon>Gemmata</taxon>
    </lineage>
</organism>
<gene>
    <name evidence="2" type="ORF">J8F10_25815</name>
</gene>
<reference evidence="2 3" key="1">
    <citation type="submission" date="2021-04" db="EMBL/GenBank/DDBJ databases">
        <authorList>
            <person name="Ivanova A."/>
        </authorList>
    </citation>
    <scope>NUCLEOTIDE SEQUENCE [LARGE SCALE GENOMIC DNA]</scope>
    <source>
        <strain evidence="2 3">G18</strain>
    </source>
</reference>
<comment type="caution">
    <text evidence="2">The sequence shown here is derived from an EMBL/GenBank/DDBJ whole genome shotgun (WGS) entry which is preliminary data.</text>
</comment>
<feature type="transmembrane region" description="Helical" evidence="1">
    <location>
        <begin position="114"/>
        <end position="138"/>
    </location>
</feature>
<keyword evidence="1" id="KW-1133">Transmembrane helix</keyword>
<dbReference type="Proteomes" id="UP000676565">
    <property type="component" value="Unassembled WGS sequence"/>
</dbReference>
<keyword evidence="1" id="KW-0472">Membrane</keyword>
<keyword evidence="3" id="KW-1185">Reference proteome</keyword>
<dbReference type="RefSeq" id="WP_210658884.1">
    <property type="nucleotide sequence ID" value="NZ_JAGKQQ010000001.1"/>
</dbReference>
<feature type="transmembrane region" description="Helical" evidence="1">
    <location>
        <begin position="158"/>
        <end position="177"/>
    </location>
</feature>